<protein>
    <submittedName>
        <fullName evidence="1">Uncharacterized protein</fullName>
    </submittedName>
</protein>
<sequence>MFSEGLVKTMEAWQPSLRLDLLSCAIALFNIVATTLEFSPVSRSSDGRHHIPLNIYNMVIGRSSFGKSDATNFIRNMLHSMCVANDQSMNLCLDKFTKVGLMNCLDKSTKIFMTDEADIVFVDAG</sequence>
<evidence type="ECO:0000313" key="1">
    <source>
        <dbReference type="EMBL" id="CAF4442212.1"/>
    </source>
</evidence>
<organism evidence="1 2">
    <name type="scientific">Rotaria socialis</name>
    <dbReference type="NCBI Taxonomy" id="392032"/>
    <lineage>
        <taxon>Eukaryota</taxon>
        <taxon>Metazoa</taxon>
        <taxon>Spiralia</taxon>
        <taxon>Gnathifera</taxon>
        <taxon>Rotifera</taxon>
        <taxon>Eurotatoria</taxon>
        <taxon>Bdelloidea</taxon>
        <taxon>Philodinida</taxon>
        <taxon>Philodinidae</taxon>
        <taxon>Rotaria</taxon>
    </lineage>
</organism>
<dbReference type="EMBL" id="CAJOBQ010000988">
    <property type="protein sequence ID" value="CAF4442212.1"/>
    <property type="molecule type" value="Genomic_DNA"/>
</dbReference>
<proteinExistence type="predicted"/>
<comment type="caution">
    <text evidence="1">The sequence shown here is derived from an EMBL/GenBank/DDBJ whole genome shotgun (WGS) entry which is preliminary data.</text>
</comment>
<dbReference type="Proteomes" id="UP000663862">
    <property type="component" value="Unassembled WGS sequence"/>
</dbReference>
<reference evidence="1" key="1">
    <citation type="submission" date="2021-02" db="EMBL/GenBank/DDBJ databases">
        <authorList>
            <person name="Nowell W R."/>
        </authorList>
    </citation>
    <scope>NUCLEOTIDE SEQUENCE</scope>
</reference>
<dbReference type="AlphaFoldDB" id="A0A820RYV4"/>
<gene>
    <name evidence="1" type="ORF">TSG867_LOCUS16288</name>
</gene>
<name>A0A820RYV4_9BILA</name>
<evidence type="ECO:0000313" key="2">
    <source>
        <dbReference type="Proteomes" id="UP000663862"/>
    </source>
</evidence>
<accession>A0A820RYV4</accession>